<evidence type="ECO:0000313" key="3">
    <source>
        <dbReference type="EMBL" id="GEL95410.1"/>
    </source>
</evidence>
<sequence length="485" mass="52136">MPRRQVRLRSDDRAVDTAVRDGLAALRAELAIPDEFPPPVSDEARRVAEADPHAGDDRRDARDLPLLTIDPEGSRDLDQALHLERRGDGFRVHYAIADVAAWVVPGRAIDDEARRRVTTLYAPDRRTPLHPPRLSEGAASLLPGQDAPALLWQIDLDGDGMPQAVHVGRAMVRSDRRLSYEQAQGLVDGSRDGGEPDGPLGLLRTVGLLRQAAERERGGITLPTPEQVVERRDGAWVLASRSTLPVEEWNAQISLLTGISAARLMLDARVGILRTLPAADDRDVARLRRAALALGVDWPVGTDVGDVLRGLDAARPAHAAVLTEATTLLRGAAYAAFDGAPPEHPGHGAIAAPYAHVTAPLRRLVDRFAEEVCVAVSAGSDPADWVRAALPDLPARMAEGDRRASAYERGCLDLVEAAVLAGRQGEVFRGAVVDVRDDGATGVVQLREPVVRARVGGAGLPLGEEVDVRLAEVDVARRLVRFEVA</sequence>
<feature type="domain" description="RNB" evidence="2">
    <location>
        <begin position="58"/>
        <end position="379"/>
    </location>
</feature>
<dbReference type="OrthoDB" id="5800376at2"/>
<dbReference type="Proteomes" id="UP000321720">
    <property type="component" value="Unassembled WGS sequence"/>
</dbReference>
<dbReference type="InterPro" id="IPR040596">
    <property type="entry name" value="RNase_II_C_S1"/>
</dbReference>
<feature type="region of interest" description="Disordered" evidence="1">
    <location>
        <begin position="34"/>
        <end position="64"/>
    </location>
</feature>
<reference evidence="3 4" key="1">
    <citation type="submission" date="2019-07" db="EMBL/GenBank/DDBJ databases">
        <title>Whole genome shotgun sequence of Cellulomonas composti NBRC 100758.</title>
        <authorList>
            <person name="Hosoyama A."/>
            <person name="Uohara A."/>
            <person name="Ohji S."/>
            <person name="Ichikawa N."/>
        </authorList>
    </citation>
    <scope>NUCLEOTIDE SEQUENCE [LARGE SCALE GENOMIC DNA]</scope>
    <source>
        <strain evidence="3 4">NBRC 100758</strain>
    </source>
</reference>
<gene>
    <name evidence="3" type="ORF">CCO02nite_20680</name>
</gene>
<dbReference type="GO" id="GO:0000932">
    <property type="term" value="C:P-body"/>
    <property type="evidence" value="ECO:0007669"/>
    <property type="project" value="TreeGrafter"/>
</dbReference>
<dbReference type="EMBL" id="BJWG01000008">
    <property type="protein sequence ID" value="GEL95410.1"/>
    <property type="molecule type" value="Genomic_DNA"/>
</dbReference>
<comment type="caution">
    <text evidence="3">The sequence shown here is derived from an EMBL/GenBank/DDBJ whole genome shotgun (WGS) entry which is preliminary data.</text>
</comment>
<feature type="compositionally biased region" description="Basic and acidic residues" evidence="1">
    <location>
        <begin position="42"/>
        <end position="63"/>
    </location>
</feature>
<dbReference type="AlphaFoldDB" id="A0A511JBP7"/>
<dbReference type="Pfam" id="PF00773">
    <property type="entry name" value="RNB"/>
    <property type="match status" value="1"/>
</dbReference>
<accession>A0A511JBP7</accession>
<evidence type="ECO:0000259" key="2">
    <source>
        <dbReference type="SMART" id="SM00955"/>
    </source>
</evidence>
<dbReference type="InterPro" id="IPR050180">
    <property type="entry name" value="RNR_Ribonuclease"/>
</dbReference>
<dbReference type="GO" id="GO:0006402">
    <property type="term" value="P:mRNA catabolic process"/>
    <property type="evidence" value="ECO:0007669"/>
    <property type="project" value="TreeGrafter"/>
</dbReference>
<dbReference type="InterPro" id="IPR012340">
    <property type="entry name" value="NA-bd_OB-fold"/>
</dbReference>
<dbReference type="GO" id="GO:0003723">
    <property type="term" value="F:RNA binding"/>
    <property type="evidence" value="ECO:0007669"/>
    <property type="project" value="InterPro"/>
</dbReference>
<proteinExistence type="predicted"/>
<dbReference type="SUPFAM" id="SSF50249">
    <property type="entry name" value="Nucleic acid-binding proteins"/>
    <property type="match status" value="1"/>
</dbReference>
<dbReference type="RefSeq" id="WP_146843044.1">
    <property type="nucleotide sequence ID" value="NZ_BJWG01000008.1"/>
</dbReference>
<dbReference type="SMART" id="SM00955">
    <property type="entry name" value="RNB"/>
    <property type="match status" value="1"/>
</dbReference>
<dbReference type="InterPro" id="IPR001900">
    <property type="entry name" value="RNase_II/R"/>
</dbReference>
<keyword evidence="4" id="KW-1185">Reference proteome</keyword>
<evidence type="ECO:0000313" key="4">
    <source>
        <dbReference type="Proteomes" id="UP000321720"/>
    </source>
</evidence>
<protein>
    <submittedName>
        <fullName evidence="3">Ribonuclease R</fullName>
    </submittedName>
</protein>
<organism evidence="3 4">
    <name type="scientific">Cellulomonas composti</name>
    <dbReference type="NCBI Taxonomy" id="266130"/>
    <lineage>
        <taxon>Bacteria</taxon>
        <taxon>Bacillati</taxon>
        <taxon>Actinomycetota</taxon>
        <taxon>Actinomycetes</taxon>
        <taxon>Micrococcales</taxon>
        <taxon>Cellulomonadaceae</taxon>
        <taxon>Cellulomonas</taxon>
    </lineage>
</organism>
<dbReference type="Pfam" id="PF18614">
    <property type="entry name" value="RNase_II_C_S1"/>
    <property type="match status" value="1"/>
</dbReference>
<name>A0A511JBP7_9CELL</name>
<dbReference type="PANTHER" id="PTHR23355">
    <property type="entry name" value="RIBONUCLEASE"/>
    <property type="match status" value="1"/>
</dbReference>
<dbReference type="PANTHER" id="PTHR23355:SF42">
    <property type="entry name" value="RIBONUCLEASE II, CHLOROPLASTIC_MITOCHONDRIAL"/>
    <property type="match status" value="1"/>
</dbReference>
<dbReference type="GO" id="GO:0000175">
    <property type="term" value="F:3'-5'-RNA exonuclease activity"/>
    <property type="evidence" value="ECO:0007669"/>
    <property type="project" value="TreeGrafter"/>
</dbReference>
<evidence type="ECO:0000256" key="1">
    <source>
        <dbReference type="SAM" id="MobiDB-lite"/>
    </source>
</evidence>